<dbReference type="RefSeq" id="WP_229735085.1">
    <property type="nucleotide sequence ID" value="NZ_BMEL01000002.1"/>
</dbReference>
<keyword evidence="9" id="KW-0915">Sodium</keyword>
<dbReference type="InterPro" id="IPR001342">
    <property type="entry name" value="HDH_cat"/>
</dbReference>
<keyword evidence="6 14" id="KW-0028">Amino-acid biosynthesis</keyword>
<dbReference type="SUPFAM" id="SSF55347">
    <property type="entry name" value="Glyceraldehyde-3-phosphate dehydrogenase-like, C-terminal domain"/>
    <property type="match status" value="1"/>
</dbReference>
<keyword evidence="13 14" id="KW-0521">NADP</keyword>
<dbReference type="Pfam" id="PF03447">
    <property type="entry name" value="NAD_binding_3"/>
    <property type="match status" value="1"/>
</dbReference>
<feature type="domain" description="Aspartate/homoserine dehydrogenase NAD-binding" evidence="17">
    <location>
        <begin position="9"/>
        <end position="117"/>
    </location>
</feature>
<evidence type="ECO:0000313" key="18">
    <source>
        <dbReference type="EMBL" id="GGF20899.1"/>
    </source>
</evidence>
<dbReference type="Gene3D" id="3.40.50.720">
    <property type="entry name" value="NAD(P)-binding Rossmann-like Domain"/>
    <property type="match status" value="1"/>
</dbReference>
<comment type="catalytic activity">
    <reaction evidence="11">
        <text>L-homoserine + NADP(+) = L-aspartate 4-semialdehyde + NADPH + H(+)</text>
        <dbReference type="Rhea" id="RHEA:15761"/>
        <dbReference type="ChEBI" id="CHEBI:15378"/>
        <dbReference type="ChEBI" id="CHEBI:57476"/>
        <dbReference type="ChEBI" id="CHEBI:57783"/>
        <dbReference type="ChEBI" id="CHEBI:58349"/>
        <dbReference type="ChEBI" id="CHEBI:537519"/>
        <dbReference type="EC" id="1.1.1.3"/>
    </reaction>
    <physiologicalReaction direction="right-to-left" evidence="11">
        <dbReference type="Rhea" id="RHEA:15763"/>
    </physiologicalReaction>
</comment>
<dbReference type="InterPro" id="IPR019811">
    <property type="entry name" value="HDH_CS"/>
</dbReference>
<feature type="binding site" evidence="13">
    <location>
        <position position="102"/>
    </location>
    <ligand>
        <name>NADPH</name>
        <dbReference type="ChEBI" id="CHEBI:57783"/>
    </ligand>
</feature>
<dbReference type="InterPro" id="IPR036291">
    <property type="entry name" value="NAD(P)-bd_dom_sf"/>
</dbReference>
<reference evidence="18" key="1">
    <citation type="journal article" date="2014" name="Int. J. Syst. Evol. Microbiol.">
        <title>Complete genome sequence of Corynebacterium casei LMG S-19264T (=DSM 44701T), isolated from a smear-ripened cheese.</title>
        <authorList>
            <consortium name="US DOE Joint Genome Institute (JGI-PGF)"/>
            <person name="Walter F."/>
            <person name="Albersmeier A."/>
            <person name="Kalinowski J."/>
            <person name="Ruckert C."/>
        </authorList>
    </citation>
    <scope>NUCLEOTIDE SEQUENCE</scope>
    <source>
        <strain evidence="18">CGMCC 1.12153</strain>
    </source>
</reference>
<comment type="pathway">
    <text evidence="2 14">Amino-acid biosynthesis; L-methionine biosynthesis via de novo pathway; L-homoserine from L-aspartate: step 3/3.</text>
</comment>
<dbReference type="PROSITE" id="PS01042">
    <property type="entry name" value="HOMOSER_DHGENASE"/>
    <property type="match status" value="1"/>
</dbReference>
<evidence type="ECO:0000256" key="3">
    <source>
        <dbReference type="ARBA" id="ARBA00006753"/>
    </source>
</evidence>
<keyword evidence="7 14" id="KW-0791">Threonine biosynthesis</keyword>
<dbReference type="PANTHER" id="PTHR43331:SF1">
    <property type="entry name" value="HOMOSERINE DEHYDROGENASE"/>
    <property type="match status" value="1"/>
</dbReference>
<evidence type="ECO:0000256" key="6">
    <source>
        <dbReference type="ARBA" id="ARBA00022605"/>
    </source>
</evidence>
<evidence type="ECO:0000256" key="15">
    <source>
        <dbReference type="RuleBase" id="RU004171"/>
    </source>
</evidence>
<evidence type="ECO:0000256" key="11">
    <source>
        <dbReference type="ARBA" id="ARBA00048841"/>
    </source>
</evidence>
<dbReference type="GO" id="GO:0009086">
    <property type="term" value="P:methionine biosynthetic process"/>
    <property type="evidence" value="ECO:0007669"/>
    <property type="project" value="UniProtKB-KW"/>
</dbReference>
<sequence length="323" mass="35199">MTIKAAILGFGTVGQGIYQILQTKSSQLHKLLGDEVEVTSVLVHNIHKERFLPEDVYVTDRFDDVLNHNPDVIFEATVGVEPSYSYLKQAIDQHIHVVTANKVMFAAYGHELIKRAGQGTGVGYEATTAAGIPIIGTLTTLLQTNNITKVQGILNGTSNYILTAMQEQNKSFSEALQEAQTKGYAEADPTNDIEGHDAFYKLMILSQLLYEKQPEWSEVPLTGISNLTESDLKSAKDKGEKIRHVATLELVDGELKGTVKPLSLPPTHGLFGIEEVDNAINVTGDLVGSITLRGPGAGQLPTASAMIEDFVQIWQTAPIKQFI</sequence>
<proteinExistence type="inferred from homology"/>
<feature type="active site" description="Proton donor" evidence="12">
    <location>
        <position position="201"/>
    </location>
</feature>
<dbReference type="Proteomes" id="UP000660110">
    <property type="component" value="Unassembled WGS sequence"/>
</dbReference>
<comment type="pathway">
    <text evidence="1 14">Amino-acid biosynthesis; L-threonine biosynthesis; L-threonine from L-aspartate: step 3/5.</text>
</comment>
<evidence type="ECO:0000259" key="16">
    <source>
        <dbReference type="Pfam" id="PF00742"/>
    </source>
</evidence>
<keyword evidence="8 14" id="KW-0560">Oxidoreductase</keyword>
<dbReference type="NCBIfam" id="NF004976">
    <property type="entry name" value="PRK06349.1"/>
    <property type="match status" value="1"/>
</dbReference>
<evidence type="ECO:0000256" key="7">
    <source>
        <dbReference type="ARBA" id="ARBA00022697"/>
    </source>
</evidence>
<gene>
    <name evidence="18" type="ORF">GCM10010954_19560</name>
</gene>
<dbReference type="GO" id="GO:0009088">
    <property type="term" value="P:threonine biosynthetic process"/>
    <property type="evidence" value="ECO:0007669"/>
    <property type="project" value="UniProtKB-KW"/>
</dbReference>
<evidence type="ECO:0000256" key="1">
    <source>
        <dbReference type="ARBA" id="ARBA00005056"/>
    </source>
</evidence>
<evidence type="ECO:0000256" key="4">
    <source>
        <dbReference type="ARBA" id="ARBA00013213"/>
    </source>
</evidence>
<evidence type="ECO:0000256" key="12">
    <source>
        <dbReference type="PIRSR" id="PIRSR036497-1"/>
    </source>
</evidence>
<evidence type="ECO:0000256" key="9">
    <source>
        <dbReference type="ARBA" id="ARBA00023053"/>
    </source>
</evidence>
<keyword evidence="19" id="KW-1185">Reference proteome</keyword>
<evidence type="ECO:0000259" key="17">
    <source>
        <dbReference type="Pfam" id="PF03447"/>
    </source>
</evidence>
<keyword evidence="10 14" id="KW-0486">Methionine biosynthesis</keyword>
<accession>A0A917B3H2</accession>
<evidence type="ECO:0000256" key="5">
    <source>
        <dbReference type="ARBA" id="ARBA00013376"/>
    </source>
</evidence>
<feature type="binding site" evidence="13">
    <location>
        <position position="186"/>
    </location>
    <ligand>
        <name>L-homoserine</name>
        <dbReference type="ChEBI" id="CHEBI:57476"/>
    </ligand>
</feature>
<dbReference type="PANTHER" id="PTHR43331">
    <property type="entry name" value="HOMOSERINE DEHYDROGENASE"/>
    <property type="match status" value="1"/>
</dbReference>
<organism evidence="18 19">
    <name type="scientific">Halobacillus andaensis</name>
    <dbReference type="NCBI Taxonomy" id="1176239"/>
    <lineage>
        <taxon>Bacteria</taxon>
        <taxon>Bacillati</taxon>
        <taxon>Bacillota</taxon>
        <taxon>Bacilli</taxon>
        <taxon>Bacillales</taxon>
        <taxon>Bacillaceae</taxon>
        <taxon>Halobacillus</taxon>
    </lineage>
</organism>
<reference evidence="18" key="2">
    <citation type="submission" date="2020-09" db="EMBL/GenBank/DDBJ databases">
        <authorList>
            <person name="Sun Q."/>
            <person name="Zhou Y."/>
        </authorList>
    </citation>
    <scope>NUCLEOTIDE SEQUENCE</scope>
    <source>
        <strain evidence="18">CGMCC 1.12153</strain>
    </source>
</reference>
<dbReference type="Pfam" id="PF00742">
    <property type="entry name" value="Homoserine_dh"/>
    <property type="match status" value="1"/>
</dbReference>
<dbReference type="EC" id="1.1.1.3" evidence="4 14"/>
<feature type="binding site" evidence="13">
    <location>
        <begin position="9"/>
        <end position="14"/>
    </location>
    <ligand>
        <name>NADP(+)</name>
        <dbReference type="ChEBI" id="CHEBI:58349"/>
    </ligand>
</feature>
<dbReference type="GO" id="GO:0004412">
    <property type="term" value="F:homoserine dehydrogenase activity"/>
    <property type="evidence" value="ECO:0007669"/>
    <property type="project" value="UniProtKB-EC"/>
</dbReference>
<dbReference type="EMBL" id="BMEL01000002">
    <property type="protein sequence ID" value="GGF20899.1"/>
    <property type="molecule type" value="Genomic_DNA"/>
</dbReference>
<dbReference type="FunFam" id="3.30.360.10:FF:000005">
    <property type="entry name" value="Homoserine dehydrogenase"/>
    <property type="match status" value="1"/>
</dbReference>
<dbReference type="InterPro" id="IPR005106">
    <property type="entry name" value="Asp/hSer_DH_NAD-bd"/>
</dbReference>
<protein>
    <recommendedName>
        <fullName evidence="5 14">Homoserine dehydrogenase</fullName>
        <ecNumber evidence="4 14">1.1.1.3</ecNumber>
    </recommendedName>
</protein>
<name>A0A917B3H2_HALAA</name>
<evidence type="ECO:0000256" key="2">
    <source>
        <dbReference type="ARBA" id="ARBA00005062"/>
    </source>
</evidence>
<dbReference type="InterPro" id="IPR022697">
    <property type="entry name" value="HDH_short"/>
</dbReference>
<feature type="domain" description="Homoserine dehydrogenase catalytic" evidence="16">
    <location>
        <begin position="133"/>
        <end position="311"/>
    </location>
</feature>
<dbReference type="PIRSF" id="PIRSF036497">
    <property type="entry name" value="HDH_short"/>
    <property type="match status" value="1"/>
</dbReference>
<evidence type="ECO:0000256" key="14">
    <source>
        <dbReference type="RuleBase" id="RU000579"/>
    </source>
</evidence>
<dbReference type="AlphaFoldDB" id="A0A917B3H2"/>
<dbReference type="SUPFAM" id="SSF51735">
    <property type="entry name" value="NAD(P)-binding Rossmann-fold domains"/>
    <property type="match status" value="1"/>
</dbReference>
<evidence type="ECO:0000313" key="19">
    <source>
        <dbReference type="Proteomes" id="UP000660110"/>
    </source>
</evidence>
<comment type="similarity">
    <text evidence="3 15">Belongs to the homoserine dehydrogenase family.</text>
</comment>
<dbReference type="GO" id="GO:0050661">
    <property type="term" value="F:NADP binding"/>
    <property type="evidence" value="ECO:0007669"/>
    <property type="project" value="InterPro"/>
</dbReference>
<evidence type="ECO:0000256" key="13">
    <source>
        <dbReference type="PIRSR" id="PIRSR036497-2"/>
    </source>
</evidence>
<evidence type="ECO:0000256" key="10">
    <source>
        <dbReference type="ARBA" id="ARBA00023167"/>
    </source>
</evidence>
<evidence type="ECO:0000256" key="8">
    <source>
        <dbReference type="ARBA" id="ARBA00023002"/>
    </source>
</evidence>
<dbReference type="Gene3D" id="3.30.360.10">
    <property type="entry name" value="Dihydrodipicolinate Reductase, domain 2"/>
    <property type="match status" value="1"/>
</dbReference>
<comment type="caution">
    <text evidence="18">The sequence shown here is derived from an EMBL/GenBank/DDBJ whole genome shotgun (WGS) entry which is preliminary data.</text>
</comment>